<feature type="signal peptide" evidence="5">
    <location>
        <begin position="1"/>
        <end position="21"/>
    </location>
</feature>
<evidence type="ECO:0000256" key="5">
    <source>
        <dbReference type="RuleBase" id="RU367124"/>
    </source>
</evidence>
<evidence type="ECO:0000256" key="4">
    <source>
        <dbReference type="ARBA" id="ARBA00022729"/>
    </source>
</evidence>
<accession>G1FQV5</accession>
<comment type="similarity">
    <text evidence="2 5">Belongs to the RxLR effector family.</text>
</comment>
<evidence type="ECO:0000256" key="3">
    <source>
        <dbReference type="ARBA" id="ARBA00022525"/>
    </source>
</evidence>
<evidence type="ECO:0000313" key="7">
    <source>
        <dbReference type="EMBL" id="AEK80494.1"/>
    </source>
</evidence>
<dbReference type="VEuPathDB" id="FungiDB:PHYSODRAFT_284717"/>
<comment type="domain">
    <text evidence="5">The RxLR-dEER motif acts to carry the protein into the host cell cytoplasm through binding to cell surface phosphatidylinositol-3-phosphate.</text>
</comment>
<keyword evidence="3 5" id="KW-0964">Secreted</keyword>
<evidence type="ECO:0000313" key="6">
    <source>
        <dbReference type="EMBL" id="AEK80493.1"/>
    </source>
</evidence>
<organism evidence="6">
    <name type="scientific">Phytophthora sojae</name>
    <name type="common">Soybean stem and root rot agent</name>
    <name type="synonym">Phytophthora megasperma f. sp. glycines</name>
    <dbReference type="NCBI Taxonomy" id="67593"/>
    <lineage>
        <taxon>Eukaryota</taxon>
        <taxon>Sar</taxon>
        <taxon>Stramenopiles</taxon>
        <taxon>Oomycota</taxon>
        <taxon>Peronosporomycetes</taxon>
        <taxon>Peronosporales</taxon>
        <taxon>Peronosporaceae</taxon>
        <taxon>Phytophthora</taxon>
    </lineage>
</organism>
<evidence type="ECO:0000256" key="1">
    <source>
        <dbReference type="ARBA" id="ARBA00004613"/>
    </source>
</evidence>
<proteinExistence type="inferred from homology"/>
<dbReference type="InterPro" id="IPR031825">
    <property type="entry name" value="RXLR"/>
</dbReference>
<comment type="subcellular location">
    <subcellularLocation>
        <location evidence="1 5">Secreted</location>
    </subcellularLocation>
</comment>
<keyword evidence="4 5" id="KW-0732">Signal</keyword>
<sequence>MRLSATLLVVAAAGLFATGHAASDVSQPTIPQSLDVGQLDPGAETVTPKLLLRAVRDDNEEERGAWSALLSRFPGTAKNLAREAEKQTAKIKLYADDFATYRANGDVPYEVTVAYMVKGYSDSRAVNTLRDLPGKPISVSLIQVGRKAKCCELETCLMQHLA</sequence>
<reference evidence="6" key="1">
    <citation type="journal article" date="2011" name="Plant Cell">
        <title>Transcriptional programming and functional interactions within the Phytophthora sojae RXLR effector repertoire.</title>
        <authorList>
            <person name="Wang Q."/>
            <person name="Han C."/>
            <person name="Ferreira A.O."/>
            <person name="Yu X."/>
            <person name="Ye W."/>
            <person name="Tripathy S."/>
            <person name="Kale S.D."/>
            <person name="Gu B."/>
            <person name="Sheng Y."/>
            <person name="Sui Y."/>
            <person name="Wang X."/>
            <person name="Zhang Z."/>
            <person name="Cheng B."/>
            <person name="Dong S."/>
            <person name="Shan W."/>
            <person name="Zheng X."/>
            <person name="Dou D."/>
            <person name="Tyler B.M."/>
            <person name="Wang Y."/>
        </authorList>
    </citation>
    <scope>NUCLEOTIDE SEQUENCE</scope>
    <source>
        <strain evidence="6">P7074</strain>
        <strain evidence="7">P7076</strain>
    </source>
</reference>
<comment type="function">
    <text evidence="5">Effector that suppresses plant defense responses during pathogen infection.</text>
</comment>
<dbReference type="Pfam" id="PF16810">
    <property type="entry name" value="RXLR"/>
    <property type="match status" value="1"/>
</dbReference>
<dbReference type="AlphaFoldDB" id="G1FQV5"/>
<feature type="chain" id="PRO_5007659772" description="RxLR effector protein" evidence="5">
    <location>
        <begin position="22"/>
        <end position="162"/>
    </location>
</feature>
<gene>
    <name evidence="6" type="primary">Avh</name>
</gene>
<dbReference type="EMBL" id="JN253680">
    <property type="protein sequence ID" value="AEK80493.1"/>
    <property type="molecule type" value="Genomic_DNA"/>
</dbReference>
<name>G1FQV5_PHYSO</name>
<protein>
    <recommendedName>
        <fullName evidence="5">RxLR effector protein</fullName>
    </recommendedName>
</protein>
<dbReference type="EMBL" id="JN253681">
    <property type="protein sequence ID" value="AEK80494.1"/>
    <property type="molecule type" value="Genomic_DNA"/>
</dbReference>
<evidence type="ECO:0000256" key="2">
    <source>
        <dbReference type="ARBA" id="ARBA00010400"/>
    </source>
</evidence>